<reference evidence="3 4" key="1">
    <citation type="submission" date="2020-06" db="EMBL/GenBank/DDBJ databases">
        <title>Rheinheimera sp. nov., a marine bacterium isolated from coastal.</title>
        <authorList>
            <person name="Yu Q."/>
            <person name="Qi Y."/>
            <person name="Pu J."/>
        </authorList>
    </citation>
    <scope>NUCLEOTIDE SEQUENCE [LARGE SCALE GENOMIC DNA]</scope>
    <source>
        <strain evidence="3 4">YQF-2</strain>
    </source>
</reference>
<evidence type="ECO:0000256" key="1">
    <source>
        <dbReference type="SAM" id="Phobius"/>
    </source>
</evidence>
<dbReference type="InterPro" id="IPR021994">
    <property type="entry name" value="DUF3592"/>
</dbReference>
<sequence length="231" mass="25431">MKAIAIVKYLFSLVGLVMLVGAFYSYNSTAAFLKEAATAEGIVVELLLSRSSDSISYRPLVQFTAQSGRVVEFAPSAGSNPARYAEGEQVEVLYQTAQPSDAKINDFFSLWGVALILAAMGAVFFLIGAGIIQVIALKGRQDKMLKTSGIAIETRYQSVEQNTTLSVNGKHPFRVLTQWQNPATSDIHIFKSNNLWFDPSAYIDRETIKVFIAQGNPAKYYVDLSFLPKLK</sequence>
<keyword evidence="1" id="KW-0812">Transmembrane</keyword>
<evidence type="ECO:0000313" key="4">
    <source>
        <dbReference type="Proteomes" id="UP000523161"/>
    </source>
</evidence>
<name>A0A7Y5EHE8_9GAMM</name>
<evidence type="ECO:0000259" key="2">
    <source>
        <dbReference type="Pfam" id="PF12158"/>
    </source>
</evidence>
<dbReference type="RefSeq" id="WP_173500639.1">
    <property type="nucleotide sequence ID" value="NZ_JABSOD010000006.1"/>
</dbReference>
<keyword evidence="4" id="KW-1185">Reference proteome</keyword>
<proteinExistence type="predicted"/>
<feature type="transmembrane region" description="Helical" evidence="1">
    <location>
        <begin position="108"/>
        <end position="137"/>
    </location>
</feature>
<accession>A0A7Y5EHE8</accession>
<organism evidence="3 4">
    <name type="scientific">Rheinheimera lutimaris</name>
    <dbReference type="NCBI Taxonomy" id="2740584"/>
    <lineage>
        <taxon>Bacteria</taxon>
        <taxon>Pseudomonadati</taxon>
        <taxon>Pseudomonadota</taxon>
        <taxon>Gammaproteobacteria</taxon>
        <taxon>Chromatiales</taxon>
        <taxon>Chromatiaceae</taxon>
        <taxon>Rheinheimera</taxon>
    </lineage>
</organism>
<comment type="caution">
    <text evidence="3">The sequence shown here is derived from an EMBL/GenBank/DDBJ whole genome shotgun (WGS) entry which is preliminary data.</text>
</comment>
<feature type="transmembrane region" description="Helical" evidence="1">
    <location>
        <begin position="7"/>
        <end position="26"/>
    </location>
</feature>
<feature type="domain" description="DUF3592" evidence="2">
    <location>
        <begin position="40"/>
        <end position="108"/>
    </location>
</feature>
<protein>
    <submittedName>
        <fullName evidence="3">DUF3592 domain-containing protein</fullName>
    </submittedName>
</protein>
<gene>
    <name evidence="3" type="ORF">HRH59_07370</name>
</gene>
<keyword evidence="1" id="KW-1133">Transmembrane helix</keyword>
<dbReference type="AlphaFoldDB" id="A0A7Y5EHE8"/>
<dbReference type="Proteomes" id="UP000523161">
    <property type="component" value="Unassembled WGS sequence"/>
</dbReference>
<evidence type="ECO:0000313" key="3">
    <source>
        <dbReference type="EMBL" id="NRQ42390.1"/>
    </source>
</evidence>
<dbReference type="EMBL" id="JABSOD010000006">
    <property type="protein sequence ID" value="NRQ42390.1"/>
    <property type="molecule type" value="Genomic_DNA"/>
</dbReference>
<keyword evidence="1" id="KW-0472">Membrane</keyword>
<dbReference type="Pfam" id="PF12158">
    <property type="entry name" value="DUF3592"/>
    <property type="match status" value="1"/>
</dbReference>